<organism evidence="7 9">
    <name type="scientific">Serratia fonticola</name>
    <dbReference type="NCBI Taxonomy" id="47917"/>
    <lineage>
        <taxon>Bacteria</taxon>
        <taxon>Pseudomonadati</taxon>
        <taxon>Pseudomonadota</taxon>
        <taxon>Gammaproteobacteria</taxon>
        <taxon>Enterobacterales</taxon>
        <taxon>Yersiniaceae</taxon>
        <taxon>Serratia</taxon>
    </lineage>
</organism>
<dbReference type="PRINTS" id="PR00032">
    <property type="entry name" value="HTHARAC"/>
</dbReference>
<feature type="domain" description="HTH araC/xylS-type" evidence="6">
    <location>
        <begin position="195"/>
        <end position="293"/>
    </location>
</feature>
<dbReference type="InterPro" id="IPR003313">
    <property type="entry name" value="AraC-bd"/>
</dbReference>
<dbReference type="PANTHER" id="PTHR43280">
    <property type="entry name" value="ARAC-FAMILY TRANSCRIPTIONAL REGULATOR"/>
    <property type="match status" value="1"/>
</dbReference>
<evidence type="ECO:0000313" key="9">
    <source>
        <dbReference type="Proteomes" id="UP000503464"/>
    </source>
</evidence>
<dbReference type="EMBL" id="CP054160">
    <property type="protein sequence ID" value="QKJ60653.1"/>
    <property type="molecule type" value="Genomic_DNA"/>
</dbReference>
<name>A0AAE7EKP7_SERFO</name>
<dbReference type="CDD" id="cd06999">
    <property type="entry name" value="cupin_HpaA-like_N"/>
    <property type="match status" value="1"/>
</dbReference>
<keyword evidence="3" id="KW-0010">Activator</keyword>
<dbReference type="PROSITE" id="PS01124">
    <property type="entry name" value="HTH_ARAC_FAMILY_2"/>
    <property type="match status" value="1"/>
</dbReference>
<evidence type="ECO:0000256" key="4">
    <source>
        <dbReference type="ARBA" id="ARBA00023163"/>
    </source>
</evidence>
<dbReference type="InterPro" id="IPR011051">
    <property type="entry name" value="RmlC_Cupin_sf"/>
</dbReference>
<dbReference type="GO" id="GO:0043565">
    <property type="term" value="F:sequence-specific DNA binding"/>
    <property type="evidence" value="ECO:0007669"/>
    <property type="project" value="InterPro"/>
</dbReference>
<dbReference type="Proteomes" id="UP000503464">
    <property type="component" value="Chromosome"/>
</dbReference>
<protein>
    <recommendedName>
        <fullName evidence="5">Arabinose operon regulatory protein</fullName>
    </recommendedName>
</protein>
<dbReference type="SUPFAM" id="SSF46689">
    <property type="entry name" value="Homeodomain-like"/>
    <property type="match status" value="1"/>
</dbReference>
<dbReference type="RefSeq" id="WP_065683647.1">
    <property type="nucleotide sequence ID" value="NZ_CAMKUK010000002.1"/>
</dbReference>
<evidence type="ECO:0000256" key="3">
    <source>
        <dbReference type="ARBA" id="ARBA00023159"/>
    </source>
</evidence>
<keyword evidence="1" id="KW-0805">Transcription regulation</keyword>
<evidence type="ECO:0000256" key="5">
    <source>
        <dbReference type="ARBA" id="ARBA00044978"/>
    </source>
</evidence>
<dbReference type="Gene3D" id="2.60.120.10">
    <property type="entry name" value="Jelly Rolls"/>
    <property type="match status" value="1"/>
</dbReference>
<sequence length="298" mass="34062">MQKSTGFIANIDIGKEYDARYAADEVHYETFAGLAAFFGRDMQVHWHDRFFQLHYLATGRIELQLDDQHYSVQAPLFILTPPSVPHAFFTEPDSDGHVLTVRQELIWPLLERLYPGSNLALDMPGICLSLAAVPQELAALGHYWELIAREFSQKMAGREQTLALLAQAVFTLMLRNASLDDKAASGVRGELKLFQRFNKMVDERFRDHLSVPEYAQSLGVTESRLNDLCRRFANRPPKRLIFDRLLREAKRLLLFSACTVHETAYSLGFKDPAYFARFFNRLEGCSPSAYRATQHVLS</sequence>
<dbReference type="InterPro" id="IPR011983">
    <property type="entry name" value="HpaA_TReg"/>
</dbReference>
<dbReference type="SMART" id="SM00342">
    <property type="entry name" value="HTH_ARAC"/>
    <property type="match status" value="1"/>
</dbReference>
<dbReference type="AlphaFoldDB" id="A0AAE7EKP7"/>
<dbReference type="InterPro" id="IPR009057">
    <property type="entry name" value="Homeodomain-like_sf"/>
</dbReference>
<dbReference type="SUPFAM" id="SSF51182">
    <property type="entry name" value="RmlC-like cupins"/>
    <property type="match status" value="1"/>
</dbReference>
<dbReference type="InterPro" id="IPR014710">
    <property type="entry name" value="RmlC-like_jellyroll"/>
</dbReference>
<gene>
    <name evidence="7" type="primary">hpaA</name>
    <name evidence="7" type="ORF">G9399_23185</name>
    <name evidence="8" type="ORF">RFB13_03615</name>
</gene>
<dbReference type="PANTHER" id="PTHR43280:SF19">
    <property type="entry name" value="4-HYDROXYPHENYLACETATE CATABOLISM PROTEIN"/>
    <property type="match status" value="1"/>
</dbReference>
<dbReference type="Pfam" id="PF12833">
    <property type="entry name" value="HTH_18"/>
    <property type="match status" value="1"/>
</dbReference>
<dbReference type="Pfam" id="PF02311">
    <property type="entry name" value="AraC_binding"/>
    <property type="match status" value="1"/>
</dbReference>
<dbReference type="Proteomes" id="UP001235341">
    <property type="component" value="Chromosome"/>
</dbReference>
<dbReference type="InterPro" id="IPR018060">
    <property type="entry name" value="HTH_AraC"/>
</dbReference>
<evidence type="ECO:0000313" key="8">
    <source>
        <dbReference type="EMBL" id="WMT15446.1"/>
    </source>
</evidence>
<dbReference type="InterPro" id="IPR020449">
    <property type="entry name" value="Tscrpt_reg_AraC-type_HTH"/>
</dbReference>
<reference evidence="9" key="1">
    <citation type="submission" date="2020-03" db="EMBL/GenBank/DDBJ databases">
        <title>Genome sequences of seven Enterobacteriaceae strains isolated from Canadian wastewater treatment facilities.</title>
        <authorList>
            <person name="Huang H."/>
            <person name="Chmara J.T."/>
            <person name="Duceppe M.-O."/>
        </authorList>
    </citation>
    <scope>NUCLEOTIDE SEQUENCE [LARGE SCALE GENOMIC DNA]</scope>
    <source>
        <strain evidence="9">Biosolid 3</strain>
    </source>
</reference>
<proteinExistence type="predicted"/>
<evidence type="ECO:0000256" key="1">
    <source>
        <dbReference type="ARBA" id="ARBA00023015"/>
    </source>
</evidence>
<evidence type="ECO:0000259" key="6">
    <source>
        <dbReference type="PROSITE" id="PS01124"/>
    </source>
</evidence>
<dbReference type="EMBL" id="CP133586">
    <property type="protein sequence ID" value="WMT15446.1"/>
    <property type="molecule type" value="Genomic_DNA"/>
</dbReference>
<evidence type="ECO:0000256" key="2">
    <source>
        <dbReference type="ARBA" id="ARBA00023125"/>
    </source>
</evidence>
<evidence type="ECO:0000313" key="10">
    <source>
        <dbReference type="Proteomes" id="UP001235341"/>
    </source>
</evidence>
<keyword evidence="2" id="KW-0238">DNA-binding</keyword>
<dbReference type="Gene3D" id="1.10.10.60">
    <property type="entry name" value="Homeodomain-like"/>
    <property type="match status" value="1"/>
</dbReference>
<evidence type="ECO:0000313" key="7">
    <source>
        <dbReference type="EMBL" id="QKJ60653.1"/>
    </source>
</evidence>
<accession>A0AAE7EKP7</accession>
<dbReference type="NCBIfam" id="TIGR02297">
    <property type="entry name" value="HpaA"/>
    <property type="match status" value="1"/>
</dbReference>
<keyword evidence="4" id="KW-0804">Transcription</keyword>
<keyword evidence="10" id="KW-1185">Reference proteome</keyword>
<dbReference type="GO" id="GO:0003700">
    <property type="term" value="F:DNA-binding transcription factor activity"/>
    <property type="evidence" value="ECO:0007669"/>
    <property type="project" value="InterPro"/>
</dbReference>
<reference evidence="8 10" key="3">
    <citation type="submission" date="2023-08" db="EMBL/GenBank/DDBJ databases">
        <title>Complete Genome and Methylome dissection of Serratia fonticola NEB369.</title>
        <authorList>
            <person name="Fomenkov A."/>
            <person name="Roberts R.D."/>
        </authorList>
    </citation>
    <scope>NUCLEOTIDE SEQUENCE [LARGE SCALE GENOMIC DNA]</scope>
    <source>
        <strain evidence="8 10">NEB369</strain>
    </source>
</reference>
<reference evidence="7" key="2">
    <citation type="submission" date="2022-06" db="EMBL/GenBank/DDBJ databases">
        <title>Genome sequences of seven Enterobacteriaceae strains isolated from Canadian wastewater treatment facilities.</title>
        <authorList>
            <person name="Huang H."/>
            <person name="Chmara J.T."/>
            <person name="Duceppe M.-O."/>
        </authorList>
    </citation>
    <scope>NUCLEOTIDE SEQUENCE</scope>
    <source>
        <strain evidence="7">HH13</strain>
    </source>
</reference>
<dbReference type="InterPro" id="IPR047264">
    <property type="entry name" value="Cupin_HpaA-like_N"/>
</dbReference>